<feature type="domain" description="Casparian strip membrane protein" evidence="8">
    <location>
        <begin position="25"/>
        <end position="117"/>
    </location>
</feature>
<dbReference type="InterPro" id="IPR044173">
    <property type="entry name" value="CASPL"/>
</dbReference>
<evidence type="ECO:0000256" key="5">
    <source>
        <dbReference type="ARBA" id="ARBA00022989"/>
    </source>
</evidence>
<keyword evidence="4 7" id="KW-0812">Transmembrane</keyword>
<keyword evidence="5 7" id="KW-1133">Transmembrane helix</keyword>
<feature type="transmembrane region" description="Helical" evidence="7">
    <location>
        <begin position="229"/>
        <end position="256"/>
    </location>
</feature>
<feature type="transmembrane region" description="Helical" evidence="7">
    <location>
        <begin position="72"/>
        <end position="100"/>
    </location>
</feature>
<keyword evidence="6 7" id="KW-0472">Membrane</keyword>
<sequence>MMKSGALELGEASKGSTTPNTGVNRGVSIVDFILRLIAIFATIGSAIAMGTTDETLPFFTRFIRFRAQYDDLPTFTFFVIANSIVSAYLVLSLALSIFHIMRSAAQGTRIVLIFFDSLKMMKSGALELGEASKGSTTPNTGVNRGVSIVDFILRLIAIFATIGSAIAMGTTDETLPFFTRFIRFRAQYDDLPTFTFFVIANSIVSAYLVLSLALSIFHIMRSAAQGTRIVLIFFDSAMLALLTAGASAAAAIVYLAHKGNTRVNWFAICQQFNSFCKRTSGSLIGSFGGIVVFIMLILLSSVALSRR</sequence>
<reference evidence="9 10" key="1">
    <citation type="journal article" date="2018" name="Proc. Natl. Acad. Sci. U.S.A.">
        <title>Draft genome sequence of Camellia sinensis var. sinensis provides insights into the evolution of the tea genome and tea quality.</title>
        <authorList>
            <person name="Wei C."/>
            <person name="Yang H."/>
            <person name="Wang S."/>
            <person name="Zhao J."/>
            <person name="Liu C."/>
            <person name="Gao L."/>
            <person name="Xia E."/>
            <person name="Lu Y."/>
            <person name="Tai Y."/>
            <person name="She G."/>
            <person name="Sun J."/>
            <person name="Cao H."/>
            <person name="Tong W."/>
            <person name="Gao Q."/>
            <person name="Li Y."/>
            <person name="Deng W."/>
            <person name="Jiang X."/>
            <person name="Wang W."/>
            <person name="Chen Q."/>
            <person name="Zhang S."/>
            <person name="Li H."/>
            <person name="Wu J."/>
            <person name="Wang P."/>
            <person name="Li P."/>
            <person name="Shi C."/>
            <person name="Zheng F."/>
            <person name="Jian J."/>
            <person name="Huang B."/>
            <person name="Shan D."/>
            <person name="Shi M."/>
            <person name="Fang C."/>
            <person name="Yue Y."/>
            <person name="Li F."/>
            <person name="Li D."/>
            <person name="Wei S."/>
            <person name="Han B."/>
            <person name="Jiang C."/>
            <person name="Yin Y."/>
            <person name="Xia T."/>
            <person name="Zhang Z."/>
            <person name="Bennetzen J.L."/>
            <person name="Zhao S."/>
            <person name="Wan X."/>
        </authorList>
    </citation>
    <scope>NUCLEOTIDE SEQUENCE [LARGE SCALE GENOMIC DNA]</scope>
    <source>
        <strain evidence="10">cv. Shuchazao</strain>
        <tissue evidence="9">Leaf</tissue>
    </source>
</reference>
<dbReference type="InterPro" id="IPR006459">
    <property type="entry name" value="CASP/CASPL"/>
</dbReference>
<comment type="similarity">
    <text evidence="2 7">Belongs to the Casparian strip membrane proteins (CASP) family.</text>
</comment>
<evidence type="ECO:0000256" key="2">
    <source>
        <dbReference type="ARBA" id="ARBA00007651"/>
    </source>
</evidence>
<evidence type="ECO:0000256" key="7">
    <source>
        <dbReference type="RuleBase" id="RU361233"/>
    </source>
</evidence>
<comment type="caution">
    <text evidence="7">Lacks conserved residue(s) required for the propagation of feature annotation.</text>
</comment>
<dbReference type="InterPro" id="IPR006702">
    <property type="entry name" value="CASP_dom"/>
</dbReference>
<gene>
    <name evidence="9" type="ORF">TEA_002480</name>
</gene>
<dbReference type="STRING" id="542762.A0A4S4EHP6"/>
<evidence type="ECO:0000313" key="10">
    <source>
        <dbReference type="Proteomes" id="UP000306102"/>
    </source>
</evidence>
<evidence type="ECO:0000313" key="9">
    <source>
        <dbReference type="EMBL" id="THG16003.1"/>
    </source>
</evidence>
<evidence type="ECO:0000256" key="6">
    <source>
        <dbReference type="ARBA" id="ARBA00023136"/>
    </source>
</evidence>
<evidence type="ECO:0000256" key="3">
    <source>
        <dbReference type="ARBA" id="ARBA00022475"/>
    </source>
</evidence>
<name>A0A4S4EHP6_CAMSN</name>
<proteinExistence type="inferred from homology"/>
<dbReference type="Proteomes" id="UP000306102">
    <property type="component" value="Unassembled WGS sequence"/>
</dbReference>
<dbReference type="EMBL" id="SDRB02004356">
    <property type="protein sequence ID" value="THG16003.1"/>
    <property type="molecule type" value="Genomic_DNA"/>
</dbReference>
<feature type="transmembrane region" description="Helical" evidence="7">
    <location>
        <begin position="283"/>
        <end position="304"/>
    </location>
</feature>
<dbReference type="NCBIfam" id="TIGR01569">
    <property type="entry name" value="A_tha_TIGR01569"/>
    <property type="match status" value="2"/>
</dbReference>
<dbReference type="Pfam" id="PF04535">
    <property type="entry name" value="CASP_dom"/>
    <property type="match status" value="2"/>
</dbReference>
<feature type="transmembrane region" description="Helical" evidence="7">
    <location>
        <begin position="151"/>
        <end position="171"/>
    </location>
</feature>
<organism evidence="9 10">
    <name type="scientific">Camellia sinensis var. sinensis</name>
    <name type="common">China tea</name>
    <dbReference type="NCBI Taxonomy" id="542762"/>
    <lineage>
        <taxon>Eukaryota</taxon>
        <taxon>Viridiplantae</taxon>
        <taxon>Streptophyta</taxon>
        <taxon>Embryophyta</taxon>
        <taxon>Tracheophyta</taxon>
        <taxon>Spermatophyta</taxon>
        <taxon>Magnoliopsida</taxon>
        <taxon>eudicotyledons</taxon>
        <taxon>Gunneridae</taxon>
        <taxon>Pentapetalae</taxon>
        <taxon>asterids</taxon>
        <taxon>Ericales</taxon>
        <taxon>Theaceae</taxon>
        <taxon>Camellia</taxon>
    </lineage>
</organism>
<comment type="caution">
    <text evidence="9">The sequence shown here is derived from an EMBL/GenBank/DDBJ whole genome shotgun (WGS) entry which is preliminary data.</text>
</comment>
<dbReference type="PANTHER" id="PTHR36488:SF12">
    <property type="entry name" value="CASP-LIKE PROTEIN"/>
    <property type="match status" value="1"/>
</dbReference>
<accession>A0A4S4EHP6</accession>
<evidence type="ECO:0000259" key="8">
    <source>
        <dbReference type="Pfam" id="PF04535"/>
    </source>
</evidence>
<comment type="subcellular location">
    <subcellularLocation>
        <location evidence="1 7">Cell membrane</location>
        <topology evidence="1 7">Multi-pass membrane protein</topology>
    </subcellularLocation>
</comment>
<keyword evidence="10" id="KW-1185">Reference proteome</keyword>
<feature type="domain" description="Casparian strip membrane protein" evidence="8">
    <location>
        <begin position="144"/>
        <end position="291"/>
    </location>
</feature>
<keyword evidence="3 7" id="KW-1003">Cell membrane</keyword>
<feature type="transmembrane region" description="Helical" evidence="7">
    <location>
        <begin position="191"/>
        <end position="217"/>
    </location>
</feature>
<evidence type="ECO:0000256" key="1">
    <source>
        <dbReference type="ARBA" id="ARBA00004651"/>
    </source>
</evidence>
<protein>
    <recommendedName>
        <fullName evidence="7">CASP-like protein</fullName>
    </recommendedName>
</protein>
<dbReference type="PANTHER" id="PTHR36488">
    <property type="entry name" value="CASP-LIKE PROTEIN 1U1"/>
    <property type="match status" value="1"/>
</dbReference>
<dbReference type="GO" id="GO:0005886">
    <property type="term" value="C:plasma membrane"/>
    <property type="evidence" value="ECO:0007669"/>
    <property type="project" value="UniProtKB-SubCell"/>
</dbReference>
<dbReference type="AlphaFoldDB" id="A0A4S4EHP6"/>
<evidence type="ECO:0000256" key="4">
    <source>
        <dbReference type="ARBA" id="ARBA00022692"/>
    </source>
</evidence>
<feature type="transmembrane region" description="Helical" evidence="7">
    <location>
        <begin position="32"/>
        <end position="52"/>
    </location>
</feature>
<comment type="subunit">
    <text evidence="7">Homodimer and heterodimers.</text>
</comment>